<dbReference type="Proteomes" id="UP001172680">
    <property type="component" value="Unassembled WGS sequence"/>
</dbReference>
<dbReference type="EMBL" id="JAPDRP010000010">
    <property type="protein sequence ID" value="KAJ9644127.1"/>
    <property type="molecule type" value="Genomic_DNA"/>
</dbReference>
<gene>
    <name evidence="1" type="ORF">H2199_003995</name>
</gene>
<sequence>MQQQHEYVPLNDARNEIRVISFVLPPKDNDWKNLDCVIDNVSLDQYHPDFEEWLQEVNEIHELPLTLAEVQDRYTGWGDKFTQYVEDRDEIWNLLGTQNSRRTTPGSRFIWGDFEALSYSWGVDNIDGRIRLNGVEVCISSNLEAALRALRNLPETLHGMRYWVDAVSINQKDTVERNHQVKRMREIYSKARSTVRAWIVQEIANNLNATLFIYGEKQLPRRDLMVAARHCQDNIDALREWINAKKKETSSLARQANTTDPRDKVYGFLGLLEDKTTSRLTPDYDSTVLDVYTEFAIALVDGHQNLTSVNSDTLPEALCKTLMLDHPLREQDVASVLASVLKIPWECSPPTVGTYRAQDRGNLHFTEEMCRAFNQFRTANKDMDIYGRPLKSFFGNVNHGSLEWLSSTSLLNLRLTVLSLVGRRLFTAVSGFIGLASETAQTDGAWYRPKAPRRHQENLRGLRAYYEGIWADKDLAIRFIDPKDKQLRLHPLTFAMARYVLPIFLPLQRQRPIDVQNLSPEVTYWFQSRILQSKALKISPTVSAALQTARALFSQIFHFRDTMDFVKRLFPHDPNQVITGRPEDAETFWSRSKDFTCKAGLNPLEEILADAEARVMVVVERPGFNTVLLGHRGPRAAMHRYLEYLKTCGIRLGEQGM</sequence>
<reference evidence="1" key="1">
    <citation type="submission" date="2022-10" db="EMBL/GenBank/DDBJ databases">
        <title>Culturing micro-colonial fungi from biological soil crusts in the Mojave desert and describing Neophaeococcomyces mojavensis, and introducing the new genera and species Taxawa tesnikishii.</title>
        <authorList>
            <person name="Kurbessoian T."/>
            <person name="Stajich J.E."/>
        </authorList>
    </citation>
    <scope>NUCLEOTIDE SEQUENCE</scope>
    <source>
        <strain evidence="1">JES_115</strain>
    </source>
</reference>
<protein>
    <submittedName>
        <fullName evidence="1">Uncharacterized protein</fullName>
    </submittedName>
</protein>
<accession>A0ACC2Z8M6</accession>
<evidence type="ECO:0000313" key="1">
    <source>
        <dbReference type="EMBL" id="KAJ9644127.1"/>
    </source>
</evidence>
<comment type="caution">
    <text evidence="1">The sequence shown here is derived from an EMBL/GenBank/DDBJ whole genome shotgun (WGS) entry which is preliminary data.</text>
</comment>
<keyword evidence="2" id="KW-1185">Reference proteome</keyword>
<name>A0ACC2Z8M6_9PEZI</name>
<evidence type="ECO:0000313" key="2">
    <source>
        <dbReference type="Proteomes" id="UP001172680"/>
    </source>
</evidence>
<organism evidence="1 2">
    <name type="scientific">Coniosporium tulheliwenetii</name>
    <dbReference type="NCBI Taxonomy" id="3383036"/>
    <lineage>
        <taxon>Eukaryota</taxon>
        <taxon>Fungi</taxon>
        <taxon>Dikarya</taxon>
        <taxon>Ascomycota</taxon>
        <taxon>Pezizomycotina</taxon>
        <taxon>Dothideomycetes</taxon>
        <taxon>Dothideomycetes incertae sedis</taxon>
        <taxon>Coniosporium</taxon>
    </lineage>
</organism>
<proteinExistence type="predicted"/>